<sequence length="162" mass="17593">MAASEPGEGVEASVDRSRWSLADKINNLFDTIRRPDGTPHSNEEVAAAMAKSAGNSTISASYLWMLRRGERDNPTKRHLESLASFFDVSPAYFFDDAKSRAIADELALVKLLADAGVTRVATRLGGLSPKSLSHIADIVEHVRAIEGLDTSPRRPTDRESGN</sequence>
<dbReference type="EMBL" id="FMHT01000002">
    <property type="protein sequence ID" value="SCL13150.1"/>
    <property type="molecule type" value="Genomic_DNA"/>
</dbReference>
<evidence type="ECO:0000313" key="2">
    <source>
        <dbReference type="EMBL" id="SCL13150.1"/>
    </source>
</evidence>
<dbReference type="InterPro" id="IPR001387">
    <property type="entry name" value="Cro/C1-type_HTH"/>
</dbReference>
<dbReference type="OrthoDB" id="2679623at2"/>
<dbReference type="AlphaFoldDB" id="A0A1C6R7V9"/>
<dbReference type="InterPro" id="IPR010982">
    <property type="entry name" value="Lambda_DNA-bd_dom_sf"/>
</dbReference>
<dbReference type="GO" id="GO:0003677">
    <property type="term" value="F:DNA binding"/>
    <property type="evidence" value="ECO:0007669"/>
    <property type="project" value="InterPro"/>
</dbReference>
<dbReference type="Gene3D" id="1.10.260.40">
    <property type="entry name" value="lambda repressor-like DNA-binding domains"/>
    <property type="match status" value="1"/>
</dbReference>
<name>A0A1C6R7V9_9ACTN</name>
<gene>
    <name evidence="2" type="ORF">GA0070616_0143</name>
</gene>
<dbReference type="Proteomes" id="UP000199699">
    <property type="component" value="Unassembled WGS sequence"/>
</dbReference>
<accession>A0A1C6R7V9</accession>
<keyword evidence="3" id="KW-1185">Reference proteome</keyword>
<evidence type="ECO:0000259" key="1">
    <source>
        <dbReference type="PROSITE" id="PS50943"/>
    </source>
</evidence>
<evidence type="ECO:0000313" key="3">
    <source>
        <dbReference type="Proteomes" id="UP000199699"/>
    </source>
</evidence>
<dbReference type="STRING" id="145857.GA0070616_0143"/>
<dbReference type="SUPFAM" id="SSF47413">
    <property type="entry name" value="lambda repressor-like DNA-binding domains"/>
    <property type="match status" value="1"/>
</dbReference>
<reference evidence="2 3" key="1">
    <citation type="submission" date="2016-06" db="EMBL/GenBank/DDBJ databases">
        <authorList>
            <person name="Kjaerup R.B."/>
            <person name="Dalgaard T.S."/>
            <person name="Juul-Madsen H.R."/>
        </authorList>
    </citation>
    <scope>NUCLEOTIDE SEQUENCE [LARGE SCALE GENOMIC DNA]</scope>
    <source>
        <strain evidence="2 3">DSM 43818</strain>
    </source>
</reference>
<dbReference type="RefSeq" id="WP_091074796.1">
    <property type="nucleotide sequence ID" value="NZ_FMHT01000002.1"/>
</dbReference>
<dbReference type="PROSITE" id="PS50943">
    <property type="entry name" value="HTH_CROC1"/>
    <property type="match status" value="1"/>
</dbReference>
<organism evidence="2 3">
    <name type="scientific">Micromonospora nigra</name>
    <dbReference type="NCBI Taxonomy" id="145857"/>
    <lineage>
        <taxon>Bacteria</taxon>
        <taxon>Bacillati</taxon>
        <taxon>Actinomycetota</taxon>
        <taxon>Actinomycetes</taxon>
        <taxon>Micromonosporales</taxon>
        <taxon>Micromonosporaceae</taxon>
        <taxon>Micromonospora</taxon>
    </lineage>
</organism>
<protein>
    <submittedName>
        <fullName evidence="2">Transcriptional regulator, contains XRE-family HTH domain</fullName>
    </submittedName>
</protein>
<feature type="domain" description="HTH cro/C1-type" evidence="1">
    <location>
        <begin position="58"/>
        <end position="93"/>
    </location>
</feature>
<proteinExistence type="predicted"/>